<dbReference type="Gene3D" id="2.180.10.10">
    <property type="entry name" value="RHS repeat-associated core"/>
    <property type="match status" value="1"/>
</dbReference>
<dbReference type="Proteomes" id="UP001447857">
    <property type="component" value="Chromosome"/>
</dbReference>
<proteinExistence type="predicted"/>
<accession>A0ABZ2QEB3</accession>
<dbReference type="PANTHER" id="PTHR32305">
    <property type="match status" value="1"/>
</dbReference>
<dbReference type="InterPro" id="IPR022385">
    <property type="entry name" value="Rhs_assc_core"/>
</dbReference>
<evidence type="ECO:0000313" key="1">
    <source>
        <dbReference type="EMBL" id="WXK52407.1"/>
    </source>
</evidence>
<evidence type="ECO:0000313" key="2">
    <source>
        <dbReference type="Proteomes" id="UP001447857"/>
    </source>
</evidence>
<dbReference type="PANTHER" id="PTHR32305:SF15">
    <property type="entry name" value="PROTEIN RHSA-RELATED"/>
    <property type="match status" value="1"/>
</dbReference>
<name>A0ABZ2QEB3_9FLAO</name>
<reference evidence="1 2" key="1">
    <citation type="submission" date="2024-02" db="EMBL/GenBank/DDBJ databases">
        <title>complete genome of Flavobacterium ginsenosidimutans Str. YTB16.</title>
        <authorList>
            <person name="Wang Q."/>
        </authorList>
    </citation>
    <scope>NUCLEOTIDE SEQUENCE [LARGE SCALE GENOMIC DNA]</scope>
    <source>
        <strain evidence="1 2">YTB16</strain>
    </source>
</reference>
<keyword evidence="2" id="KW-1185">Reference proteome</keyword>
<gene>
    <name evidence="1" type="ORF">V6624_05290</name>
</gene>
<organism evidence="1 2">
    <name type="scientific">Flavobacterium ginsenosidimutans</name>
    <dbReference type="NCBI Taxonomy" id="687844"/>
    <lineage>
        <taxon>Bacteria</taxon>
        <taxon>Pseudomonadati</taxon>
        <taxon>Bacteroidota</taxon>
        <taxon>Flavobacteriia</taxon>
        <taxon>Flavobacteriales</taxon>
        <taxon>Flavobacteriaceae</taxon>
        <taxon>Flavobacterium</taxon>
    </lineage>
</organism>
<dbReference type="EMBL" id="CP147988">
    <property type="protein sequence ID" value="WXK52407.1"/>
    <property type="molecule type" value="Genomic_DNA"/>
</dbReference>
<dbReference type="InterPro" id="IPR050708">
    <property type="entry name" value="T6SS_VgrG/RHS"/>
</dbReference>
<protein>
    <submittedName>
        <fullName evidence="1">RHS repeat-associated core domain-containing protein</fullName>
    </submittedName>
</protein>
<sequence>MGLNFYDYGARNYDPALGRWMNIDPLAEKMRRHSPYNYAFDNPIRFIDPDGMAPSDWINWIGTNGQQHITYDKDVKTVEQAEAKGYGNVKQVFESGTAHTADYSTMVSFAADGNIVINNGEKTDIDDGGVTTENGTYISKNKGLVDALGDEVPGALQNLGDGLTLAAVPVGATGVGLPLATEMAYVGGKISTLGTGLELVNDAFEGNFSWKKFFTKAVIEGVSGGLGGNSVFGPMEQIINDNLFNGVDKLGDSILDEKK</sequence>
<dbReference type="RefSeq" id="WP_338841906.1">
    <property type="nucleotide sequence ID" value="NZ_CP147988.1"/>
</dbReference>
<dbReference type="NCBIfam" id="TIGR03696">
    <property type="entry name" value="Rhs_assc_core"/>
    <property type="match status" value="1"/>
</dbReference>